<dbReference type="InterPro" id="IPR001789">
    <property type="entry name" value="Sig_transdc_resp-reg_receiver"/>
</dbReference>
<dbReference type="SUPFAM" id="SSF52172">
    <property type="entry name" value="CheY-like"/>
    <property type="match status" value="1"/>
</dbReference>
<name>A0ABS8N4U1_9CLOT</name>
<evidence type="ECO:0000256" key="3">
    <source>
        <dbReference type="ARBA" id="ARBA00023012"/>
    </source>
</evidence>
<evidence type="ECO:0000256" key="2">
    <source>
        <dbReference type="ARBA" id="ARBA00022553"/>
    </source>
</evidence>
<comment type="caution">
    <text evidence="5">Lacks conserved residue(s) required for the propagation of feature annotation.</text>
</comment>
<evidence type="ECO:0000256" key="5">
    <source>
        <dbReference type="PROSITE-ProRule" id="PRU00169"/>
    </source>
</evidence>
<proteinExistence type="predicted"/>
<dbReference type="RefSeq" id="WP_179977826.1">
    <property type="nucleotide sequence ID" value="NZ_JAJJPB010000008.1"/>
</dbReference>
<keyword evidence="8" id="KW-1185">Reference proteome</keyword>
<dbReference type="Proteomes" id="UP001165422">
    <property type="component" value="Unassembled WGS sequence"/>
</dbReference>
<dbReference type="PANTHER" id="PTHR44591">
    <property type="entry name" value="STRESS RESPONSE REGULATOR PROTEIN 1"/>
    <property type="match status" value="1"/>
</dbReference>
<keyword evidence="2" id="KW-0597">Phosphoprotein</keyword>
<organism evidence="7 8">
    <name type="scientific">Clostridium aromativorans</name>
    <dbReference type="NCBI Taxonomy" id="2836848"/>
    <lineage>
        <taxon>Bacteria</taxon>
        <taxon>Bacillati</taxon>
        <taxon>Bacillota</taxon>
        <taxon>Clostridia</taxon>
        <taxon>Eubacteriales</taxon>
        <taxon>Clostridiaceae</taxon>
        <taxon>Clostridium</taxon>
    </lineage>
</organism>
<dbReference type="EMBL" id="JAJJPB010000008">
    <property type="protein sequence ID" value="MCC9294831.1"/>
    <property type="molecule type" value="Genomic_DNA"/>
</dbReference>
<comment type="caution">
    <text evidence="7">The sequence shown here is derived from an EMBL/GenBank/DDBJ whole genome shotgun (WGS) entry which is preliminary data.</text>
</comment>
<accession>A0ABS8N4U1</accession>
<gene>
    <name evidence="7" type="ORF">LN736_08170</name>
</gene>
<dbReference type="PROSITE" id="PS50110">
    <property type="entry name" value="RESPONSE_REGULATORY"/>
    <property type="match status" value="1"/>
</dbReference>
<evidence type="ECO:0000313" key="7">
    <source>
        <dbReference type="EMBL" id="MCC9294831.1"/>
    </source>
</evidence>
<dbReference type="Gene3D" id="3.40.50.2300">
    <property type="match status" value="1"/>
</dbReference>
<dbReference type="InterPro" id="IPR050595">
    <property type="entry name" value="Bact_response_regulator"/>
</dbReference>
<keyword evidence="3" id="KW-0902">Two-component regulatory system</keyword>
<evidence type="ECO:0000256" key="1">
    <source>
        <dbReference type="ARBA" id="ARBA00018672"/>
    </source>
</evidence>
<feature type="domain" description="Response regulatory" evidence="6">
    <location>
        <begin position="3"/>
        <end position="119"/>
    </location>
</feature>
<dbReference type="Pfam" id="PF00072">
    <property type="entry name" value="Response_reg"/>
    <property type="match status" value="1"/>
</dbReference>
<reference evidence="7" key="1">
    <citation type="submission" date="2021-11" db="EMBL/GenBank/DDBJ databases">
        <authorList>
            <person name="Qingchun L."/>
            <person name="Dong Z."/>
            <person name="Zongwei Q."/>
            <person name="Jia Z."/>
            <person name="Duotao L."/>
        </authorList>
    </citation>
    <scope>NUCLEOTIDE SEQUENCE</scope>
    <source>
        <strain evidence="7">WLY-B-L2</strain>
    </source>
</reference>
<comment type="function">
    <text evidence="4">May play the central regulatory role in sporulation. It may be an element of the effector pathway responsible for the activation of sporulation genes in response to nutritional stress. Spo0A may act in concert with spo0H (a sigma factor) to control the expression of some genes that are critical to the sporulation process.</text>
</comment>
<dbReference type="PANTHER" id="PTHR44591:SF14">
    <property type="entry name" value="PROTEIN PILG"/>
    <property type="match status" value="1"/>
</dbReference>
<protein>
    <recommendedName>
        <fullName evidence="1">Stage 0 sporulation protein A homolog</fullName>
    </recommendedName>
</protein>
<evidence type="ECO:0000313" key="8">
    <source>
        <dbReference type="Proteomes" id="UP001165422"/>
    </source>
</evidence>
<evidence type="ECO:0000256" key="4">
    <source>
        <dbReference type="ARBA" id="ARBA00024867"/>
    </source>
</evidence>
<dbReference type="InterPro" id="IPR011006">
    <property type="entry name" value="CheY-like_superfamily"/>
</dbReference>
<dbReference type="SMART" id="SM00448">
    <property type="entry name" value="REC"/>
    <property type="match status" value="1"/>
</dbReference>
<sequence>MCKVIILDDMAYMRYRVKDILEKTGIEVYESGTSFDFFNKLHDKKEEINLIILEVGLSNEDGFEVLRKIKARNLSIPIMILTKMNTRSAFIKCIKEGTSEYILKPFNNKVLLERINKLIKSSKNKDEQGEIIYLNFQQYITKQIIKARAENTKLSIIMVSLIKKYFTAVDEKIDIKDNYLILMDSLYEKLRPIFKTPDLFEKYGFSTLVGVLPRCQKEKVLSIVNRIDGIYNRIKSIDEKYSEYHLEYSYVVFPDDGKDKSQLLDKLTSNMKNKMDGK</sequence>
<dbReference type="CDD" id="cd00156">
    <property type="entry name" value="REC"/>
    <property type="match status" value="1"/>
</dbReference>
<evidence type="ECO:0000259" key="6">
    <source>
        <dbReference type="PROSITE" id="PS50110"/>
    </source>
</evidence>